<dbReference type="SUPFAM" id="SSF52058">
    <property type="entry name" value="L domain-like"/>
    <property type="match status" value="1"/>
</dbReference>
<protein>
    <submittedName>
        <fullName evidence="1">Uncharacterized protein</fullName>
    </submittedName>
</protein>
<dbReference type="PANTHER" id="PTHR11017:SF263">
    <property type="entry name" value="ADP-RIBOSYL CYCLASE_CYCLIC ADP-RIBOSE HYDROLASE"/>
    <property type="match status" value="1"/>
</dbReference>
<evidence type="ECO:0000313" key="1">
    <source>
        <dbReference type="EMBL" id="KAK7349761.1"/>
    </source>
</evidence>
<comment type="caution">
    <text evidence="1">The sequence shown here is derived from an EMBL/GenBank/DDBJ whole genome shotgun (WGS) entry which is preliminary data.</text>
</comment>
<dbReference type="AlphaFoldDB" id="A0AAN9QWL7"/>
<evidence type="ECO:0000313" key="2">
    <source>
        <dbReference type="Proteomes" id="UP001367508"/>
    </source>
</evidence>
<organism evidence="1 2">
    <name type="scientific">Canavalia gladiata</name>
    <name type="common">Sword bean</name>
    <name type="synonym">Dolichos gladiatus</name>
    <dbReference type="NCBI Taxonomy" id="3824"/>
    <lineage>
        <taxon>Eukaryota</taxon>
        <taxon>Viridiplantae</taxon>
        <taxon>Streptophyta</taxon>
        <taxon>Embryophyta</taxon>
        <taxon>Tracheophyta</taxon>
        <taxon>Spermatophyta</taxon>
        <taxon>Magnoliopsida</taxon>
        <taxon>eudicotyledons</taxon>
        <taxon>Gunneridae</taxon>
        <taxon>Pentapetalae</taxon>
        <taxon>rosids</taxon>
        <taxon>fabids</taxon>
        <taxon>Fabales</taxon>
        <taxon>Fabaceae</taxon>
        <taxon>Papilionoideae</taxon>
        <taxon>50 kb inversion clade</taxon>
        <taxon>NPAAA clade</taxon>
        <taxon>indigoferoid/millettioid clade</taxon>
        <taxon>Phaseoleae</taxon>
        <taxon>Canavalia</taxon>
    </lineage>
</organism>
<proteinExistence type="predicted"/>
<keyword evidence="2" id="KW-1185">Reference proteome</keyword>
<dbReference type="GO" id="GO:0006952">
    <property type="term" value="P:defense response"/>
    <property type="evidence" value="ECO:0007669"/>
    <property type="project" value="InterPro"/>
</dbReference>
<dbReference type="InterPro" id="IPR032675">
    <property type="entry name" value="LRR_dom_sf"/>
</dbReference>
<name>A0AAN9QWL7_CANGL</name>
<dbReference type="InterPro" id="IPR044974">
    <property type="entry name" value="Disease_R_plants"/>
</dbReference>
<sequence length="398" mass="46273">MHLFAFKMLQLSPHVFANMRRLQFLDFHCEYNEGCMDVFPQGIPSLPSELRYLRWTNFPLKSLPKDFLTKKLVILDLSYSQVEKLWHEVQNLVNSKEVELHGSTFLKDISNIRDDDFRLCDQLTNVYPSILSLDKLEKLDLNHTLLTILTRATYLSTLSYLDFGFCHIELGYMDTIEFDSYFGLQSNLQILHLRGSGVESLPLSIKNLRRLRYLDVSYCRGLQTLPQLPPSLEALLATECSSLKTVLFPSVAEQFEEDRKRVEFWNCFILDEPSVAAIELNAQINVKKFAFQHLSALEHSNAEYYNDYNYYYDSYQATYLYPGRRVPEWLDYKTTEDYILIDLSSTPRSSPLGFVFCFIVGEDPLIGLGLKFILSISDDEGEGNEENIEIYMSREFVK</sequence>
<accession>A0AAN9QWL7</accession>
<dbReference type="Gene3D" id="3.80.10.10">
    <property type="entry name" value="Ribonuclease Inhibitor"/>
    <property type="match status" value="1"/>
</dbReference>
<dbReference type="EMBL" id="JAYMYQ010000002">
    <property type="protein sequence ID" value="KAK7349761.1"/>
    <property type="molecule type" value="Genomic_DNA"/>
</dbReference>
<dbReference type="PANTHER" id="PTHR11017">
    <property type="entry name" value="LEUCINE-RICH REPEAT-CONTAINING PROTEIN"/>
    <property type="match status" value="1"/>
</dbReference>
<reference evidence="1 2" key="1">
    <citation type="submission" date="2024-01" db="EMBL/GenBank/DDBJ databases">
        <title>The genomes of 5 underutilized Papilionoideae crops provide insights into root nodulation and disease resistanc.</title>
        <authorList>
            <person name="Jiang F."/>
        </authorList>
    </citation>
    <scope>NUCLEOTIDE SEQUENCE [LARGE SCALE GENOMIC DNA]</scope>
    <source>
        <strain evidence="1">LVBAO_FW01</strain>
        <tissue evidence="1">Leaves</tissue>
    </source>
</reference>
<dbReference type="Proteomes" id="UP001367508">
    <property type="component" value="Unassembled WGS sequence"/>
</dbReference>
<gene>
    <name evidence="1" type="ORF">VNO77_07398</name>
</gene>